<organism evidence="3 5">
    <name type="scientific">Turicibacter bilis</name>
    <dbReference type="NCBI Taxonomy" id="2735723"/>
    <lineage>
        <taxon>Bacteria</taxon>
        <taxon>Bacillati</taxon>
        <taxon>Bacillota</taxon>
        <taxon>Erysipelotrichia</taxon>
        <taxon>Erysipelotrichales</taxon>
        <taxon>Turicibacteraceae</taxon>
        <taxon>Turicibacter</taxon>
    </lineage>
</organism>
<gene>
    <name evidence="2" type="ORF">J0J69_11710</name>
    <name evidence="3" type="ORF">J0J70_02215</name>
</gene>
<dbReference type="EMBL" id="CP071250">
    <property type="protein sequence ID" value="UUF08846.1"/>
    <property type="molecule type" value="Genomic_DNA"/>
</dbReference>
<dbReference type="Proteomes" id="UP001058016">
    <property type="component" value="Chromosome"/>
</dbReference>
<name>A0A9Q9FGH6_9FIRM</name>
<feature type="chain" id="PRO_5040356664" evidence="1">
    <location>
        <begin position="24"/>
        <end position="174"/>
    </location>
</feature>
<feature type="signal peptide" evidence="1">
    <location>
        <begin position="1"/>
        <end position="23"/>
    </location>
</feature>
<sequence>MKKILTGMFLFIILMTTGKTSFASEVIINDPKVEVVITKNDLALARFWDKVDHYNQLYLPATCGLSRPGSALSLSSPYYFQVNASVSDIYSNYYFTNHNGRMNILLEEYYGQRLFQKTYKFYLYEQGTNKQILKITLDKGDEVIVHALNLSTSKGYYFKIVPNGQTSINGKVYR</sequence>
<evidence type="ECO:0000313" key="3">
    <source>
        <dbReference type="EMBL" id="UUF08846.1"/>
    </source>
</evidence>
<accession>A0A9Q9FGH6</accession>
<evidence type="ECO:0000313" key="2">
    <source>
        <dbReference type="EMBL" id="UUF05705.1"/>
    </source>
</evidence>
<evidence type="ECO:0000313" key="4">
    <source>
        <dbReference type="Proteomes" id="UP001058016"/>
    </source>
</evidence>
<dbReference type="Proteomes" id="UP001058072">
    <property type="component" value="Chromosome"/>
</dbReference>
<keyword evidence="4" id="KW-1185">Reference proteome</keyword>
<evidence type="ECO:0000256" key="1">
    <source>
        <dbReference type="SAM" id="SignalP"/>
    </source>
</evidence>
<dbReference type="RefSeq" id="WP_212724473.1">
    <property type="nucleotide sequence ID" value="NZ_CP071249.1"/>
</dbReference>
<dbReference type="AlphaFoldDB" id="A0A9Q9FGH6"/>
<keyword evidence="1" id="KW-0732">Signal</keyword>
<evidence type="ECO:0000313" key="5">
    <source>
        <dbReference type="Proteomes" id="UP001058072"/>
    </source>
</evidence>
<proteinExistence type="predicted"/>
<dbReference type="EMBL" id="CP071249">
    <property type="protein sequence ID" value="UUF05705.1"/>
    <property type="molecule type" value="Genomic_DNA"/>
</dbReference>
<protein>
    <submittedName>
        <fullName evidence="3">Uncharacterized protein</fullName>
    </submittedName>
</protein>
<reference evidence="3 4" key="1">
    <citation type="submission" date="2021-03" db="EMBL/GenBank/DDBJ databases">
        <title>Comparative Genomics and Metabolomics in the genus Turicibacter.</title>
        <authorList>
            <person name="Maki J."/>
            <person name="Looft T."/>
        </authorList>
    </citation>
    <scope>NUCLEOTIDE SEQUENCE</scope>
    <source>
        <strain evidence="3">ISU324</strain>
        <strain evidence="2 4">MMM721</strain>
    </source>
</reference>